<evidence type="ECO:0000313" key="2">
    <source>
        <dbReference type="EMBL" id="GAC16959.1"/>
    </source>
</evidence>
<dbReference type="EMBL" id="BAEN01000076">
    <property type="protein sequence ID" value="GAC16959.1"/>
    <property type="molecule type" value="Genomic_DNA"/>
</dbReference>
<dbReference type="InterPro" id="IPR011059">
    <property type="entry name" value="Metal-dep_hydrolase_composite"/>
</dbReference>
<comment type="caution">
    <text evidence="2">The sequence shown here is derived from an EMBL/GenBank/DDBJ whole genome shotgun (WGS) entry which is preliminary data.</text>
</comment>
<dbReference type="GO" id="GO:0016810">
    <property type="term" value="F:hydrolase activity, acting on carbon-nitrogen (but not peptide) bonds"/>
    <property type="evidence" value="ECO:0007669"/>
    <property type="project" value="InterPro"/>
</dbReference>
<dbReference type="PANTHER" id="PTHR22642">
    <property type="entry name" value="IMIDAZOLONEPROPIONASE"/>
    <property type="match status" value="1"/>
</dbReference>
<dbReference type="InterPro" id="IPR033932">
    <property type="entry name" value="YtcJ-like"/>
</dbReference>
<dbReference type="Gene3D" id="3.10.310.70">
    <property type="match status" value="1"/>
</dbReference>
<dbReference type="Proteomes" id="UP000006334">
    <property type="component" value="Unassembled WGS sequence"/>
</dbReference>
<accession>K6X8L7</accession>
<dbReference type="Gene3D" id="2.30.40.10">
    <property type="entry name" value="Urease, subunit C, domain 1"/>
    <property type="match status" value="1"/>
</dbReference>
<dbReference type="PANTHER" id="PTHR22642:SF2">
    <property type="entry name" value="PROTEIN LONG AFTER FAR-RED 3"/>
    <property type="match status" value="1"/>
</dbReference>
<dbReference type="Gene3D" id="3.20.20.140">
    <property type="entry name" value="Metal-dependent hydrolases"/>
    <property type="match status" value="1"/>
</dbReference>
<protein>
    <submittedName>
        <fullName evidence="2">Predicted metal-dependent amidohydrolase with the TIM-barrel fold</fullName>
    </submittedName>
</protein>
<evidence type="ECO:0000259" key="1">
    <source>
        <dbReference type="Pfam" id="PF07969"/>
    </source>
</evidence>
<proteinExistence type="predicted"/>
<dbReference type="CDD" id="cd01300">
    <property type="entry name" value="YtcJ_like"/>
    <property type="match status" value="1"/>
</dbReference>
<dbReference type="SUPFAM" id="SSF51556">
    <property type="entry name" value="Metallo-dependent hydrolases"/>
    <property type="match status" value="1"/>
</dbReference>
<keyword evidence="2" id="KW-0378">Hydrolase</keyword>
<dbReference type="STRING" id="1127673.GLIP_4348"/>
<dbReference type="Pfam" id="PF07969">
    <property type="entry name" value="Amidohydro_3"/>
    <property type="match status" value="1"/>
</dbReference>
<dbReference type="eggNOG" id="COG1574">
    <property type="taxonomic scope" value="Bacteria"/>
</dbReference>
<organism evidence="2 3">
    <name type="scientific">Aliiglaciecola lipolytica E3</name>
    <dbReference type="NCBI Taxonomy" id="1127673"/>
    <lineage>
        <taxon>Bacteria</taxon>
        <taxon>Pseudomonadati</taxon>
        <taxon>Pseudomonadota</taxon>
        <taxon>Gammaproteobacteria</taxon>
        <taxon>Alteromonadales</taxon>
        <taxon>Alteromonadaceae</taxon>
        <taxon>Aliiglaciecola</taxon>
    </lineage>
</organism>
<dbReference type="InterPro" id="IPR013108">
    <property type="entry name" value="Amidohydro_3"/>
</dbReference>
<gene>
    <name evidence="2" type="ORF">GLIP_4348</name>
</gene>
<feature type="domain" description="Amidohydrolase 3" evidence="1">
    <location>
        <begin position="47"/>
        <end position="524"/>
    </location>
</feature>
<sequence>MFGNVKGYTLTNSGAMLQFSHIVFENGKVLEIGDQTLLNQYPDSLFIDGQQKTMIPGLIDAHGHMLGLGNSLLKVDIRDVKSAQLSAKKVGDYAAQNDHLKWITGGGWNQVLWPDKQFPNAQQLDEYVSEKPVLLSRVDGHAAWANSKALAIAGISKDTLDPPGGKIIRDSQGNPTGVLIDTAMYLVTKHLPNQSDDYYQASLNAATEHLHSVGITSVHDAGIEKAEYDFFKRLALEKNLDVRIYAMVWYEDPNLEAILNAGYFNDAEDFLSIRSVKAMADGALGSRGAALFENYADAPDNKGLLVIQEDQFKPLFDLVLKHDFQHNLHAIGDLANHLALNQFEASFKDVGGKNLRNRIEHAQIISLNDIPRFKQLDIIPSMQPTHATSDMNMAEDRLGKDRLLGAYAWKRFIDQGSPLPLGSDFPVELANPFYGIHAAVTRQDRNNQPVGGWVPSQALSLQQTFKGFTIDAAYAAHQEDIIGGLTKNKWADFILIDQDIFSIDKDQIWKTKVLETWVAGKRVYQAKPN</sequence>
<reference evidence="2 3" key="1">
    <citation type="journal article" date="2017" name="Antonie Van Leeuwenhoek">
        <title>Rhizobium rhizosphaerae sp. nov., a novel species isolated from rice rhizosphere.</title>
        <authorList>
            <person name="Zhao J.J."/>
            <person name="Zhang J."/>
            <person name="Zhang R.J."/>
            <person name="Zhang C.W."/>
            <person name="Yin H.Q."/>
            <person name="Zhang X.X."/>
        </authorList>
    </citation>
    <scope>NUCLEOTIDE SEQUENCE [LARGE SCALE GENOMIC DNA]</scope>
    <source>
        <strain evidence="2 3">E3</strain>
    </source>
</reference>
<dbReference type="SUPFAM" id="SSF51338">
    <property type="entry name" value="Composite domain of metallo-dependent hydrolases"/>
    <property type="match status" value="1"/>
</dbReference>
<name>K6X8L7_9ALTE</name>
<evidence type="ECO:0000313" key="3">
    <source>
        <dbReference type="Proteomes" id="UP000006334"/>
    </source>
</evidence>
<keyword evidence="3" id="KW-1185">Reference proteome</keyword>
<dbReference type="AlphaFoldDB" id="K6X8L7"/>
<dbReference type="InterPro" id="IPR032466">
    <property type="entry name" value="Metal_Hydrolase"/>
</dbReference>